<organism evidence="7 8">
    <name type="scientific">Chaetoceros tenuissimus</name>
    <dbReference type="NCBI Taxonomy" id="426638"/>
    <lineage>
        <taxon>Eukaryota</taxon>
        <taxon>Sar</taxon>
        <taxon>Stramenopiles</taxon>
        <taxon>Ochrophyta</taxon>
        <taxon>Bacillariophyta</taxon>
        <taxon>Coscinodiscophyceae</taxon>
        <taxon>Chaetocerotophycidae</taxon>
        <taxon>Chaetocerotales</taxon>
        <taxon>Chaetocerotaceae</taxon>
        <taxon>Chaetoceros</taxon>
    </lineage>
</organism>
<evidence type="ECO:0000256" key="6">
    <source>
        <dbReference type="SAM" id="Phobius"/>
    </source>
</evidence>
<name>A0AAD3H4K8_9STRA</name>
<dbReference type="PANTHER" id="PTHR23112">
    <property type="entry name" value="G PROTEIN-COUPLED RECEPTOR 157-RELATED"/>
    <property type="match status" value="1"/>
</dbReference>
<evidence type="ECO:0000313" key="8">
    <source>
        <dbReference type="Proteomes" id="UP001054902"/>
    </source>
</evidence>
<feature type="region of interest" description="Disordered" evidence="5">
    <location>
        <begin position="127"/>
        <end position="152"/>
    </location>
</feature>
<dbReference type="EMBL" id="BLLK01000038">
    <property type="protein sequence ID" value="GFH50165.1"/>
    <property type="molecule type" value="Genomic_DNA"/>
</dbReference>
<dbReference type="GO" id="GO:0007189">
    <property type="term" value="P:adenylate cyclase-activating G protein-coupled receptor signaling pathway"/>
    <property type="evidence" value="ECO:0007669"/>
    <property type="project" value="TreeGrafter"/>
</dbReference>
<dbReference type="Proteomes" id="UP001054902">
    <property type="component" value="Unassembled WGS sequence"/>
</dbReference>
<feature type="transmembrane region" description="Helical" evidence="6">
    <location>
        <begin position="77"/>
        <end position="97"/>
    </location>
</feature>
<reference evidence="7 8" key="1">
    <citation type="journal article" date="2021" name="Sci. Rep.">
        <title>The genome of the diatom Chaetoceros tenuissimus carries an ancient integrated fragment of an extant virus.</title>
        <authorList>
            <person name="Hongo Y."/>
            <person name="Kimura K."/>
            <person name="Takaki Y."/>
            <person name="Yoshida Y."/>
            <person name="Baba S."/>
            <person name="Kobayashi G."/>
            <person name="Nagasaki K."/>
            <person name="Hano T."/>
            <person name="Tomaru Y."/>
        </authorList>
    </citation>
    <scope>NUCLEOTIDE SEQUENCE [LARGE SCALE GENOMIC DNA]</scope>
    <source>
        <strain evidence="7 8">NIES-3715</strain>
    </source>
</reference>
<evidence type="ECO:0000256" key="4">
    <source>
        <dbReference type="ARBA" id="ARBA00023136"/>
    </source>
</evidence>
<comment type="subcellular location">
    <subcellularLocation>
        <location evidence="1">Membrane</location>
        <topology evidence="1">Multi-pass membrane protein</topology>
    </subcellularLocation>
</comment>
<evidence type="ECO:0000256" key="2">
    <source>
        <dbReference type="ARBA" id="ARBA00022692"/>
    </source>
</evidence>
<keyword evidence="2 6" id="KW-0812">Transmembrane</keyword>
<sequence>MIRLINSVLNKDRQYGDLPANPTQEQLQKYTLRKQLLKETMSQAIMYTVSWFVCQSATIVLVVLIYTGAPLEKLPTVLQICCFTFVPLNGAVNVFIYTRPAVRHVRRVDSSISRFRAFGMVLQAGGEAPNMEQSPSSINQQQNQQPQPDMSSREPFQCYYYDGNDLCLSLDHLNDVSSVDLKVIVSEELVEKVAVSTWSGPSNTNIALNIKIRCLESGPFAKDVNEYSHYDVDMLESSGRISDDNAADSTSQTSDRQSKEDFDERLGGNFCAITNTPAGCKQQPEIYGECDPEVEKFIWIIIFTYFVIAAFSFSVIMYSMIRLIHSVSKKDRQYGDLPSNPTSEQLSIFTMRKQLLRETMIQAIMYTSSLFICQSAPVALFFLVNNKETFPAAFQIYNTAIIQLNSAVNVFIFTRPAVRHVRRADPSITRFRAFWMVLQAGGEAPNMDQSLSLTNEQMHQQPHPDKSSREPFGYYYYYGNDLCASLDCVNDASAVDVRMAISTFSGQDVAANNKIRGFEGGALHFYDRPVFNDKNVDMLESSGRIISEDDVAGDNMSHTFTGQVDEGNVVERKIDSNSGIHGLKEEVGPFGQKANKNEYRHYDVNMLESFGRISEDNAAGQ</sequence>
<dbReference type="AlphaFoldDB" id="A0AAD3H4K8"/>
<feature type="transmembrane region" description="Helical" evidence="6">
    <location>
        <begin position="297"/>
        <end position="321"/>
    </location>
</feature>
<keyword evidence="4 6" id="KW-0472">Membrane</keyword>
<dbReference type="PANTHER" id="PTHR23112:SF0">
    <property type="entry name" value="TRANSMEMBRANE PROTEIN 116"/>
    <property type="match status" value="1"/>
</dbReference>
<evidence type="ECO:0000256" key="1">
    <source>
        <dbReference type="ARBA" id="ARBA00004141"/>
    </source>
</evidence>
<comment type="caution">
    <text evidence="7">The sequence shown here is derived from an EMBL/GenBank/DDBJ whole genome shotgun (WGS) entry which is preliminary data.</text>
</comment>
<dbReference type="GO" id="GO:0004930">
    <property type="term" value="F:G protein-coupled receptor activity"/>
    <property type="evidence" value="ECO:0007669"/>
    <property type="project" value="TreeGrafter"/>
</dbReference>
<proteinExistence type="predicted"/>
<evidence type="ECO:0000313" key="7">
    <source>
        <dbReference type="EMBL" id="GFH50165.1"/>
    </source>
</evidence>
<dbReference type="Gene3D" id="1.20.1070.10">
    <property type="entry name" value="Rhodopsin 7-helix transmembrane proteins"/>
    <property type="match status" value="1"/>
</dbReference>
<accession>A0AAD3H4K8</accession>
<keyword evidence="3 6" id="KW-1133">Transmembrane helix</keyword>
<gene>
    <name evidence="7" type="ORF">CTEN210_06641</name>
</gene>
<feature type="transmembrane region" description="Helical" evidence="6">
    <location>
        <begin position="44"/>
        <end position="65"/>
    </location>
</feature>
<keyword evidence="8" id="KW-1185">Reference proteome</keyword>
<protein>
    <submittedName>
        <fullName evidence="7">Uncharacterized protein</fullName>
    </submittedName>
</protein>
<evidence type="ECO:0000256" key="5">
    <source>
        <dbReference type="SAM" id="MobiDB-lite"/>
    </source>
</evidence>
<feature type="compositionally biased region" description="Low complexity" evidence="5">
    <location>
        <begin position="133"/>
        <end position="148"/>
    </location>
</feature>
<evidence type="ECO:0000256" key="3">
    <source>
        <dbReference type="ARBA" id="ARBA00022989"/>
    </source>
</evidence>
<dbReference type="GO" id="GO:0005886">
    <property type="term" value="C:plasma membrane"/>
    <property type="evidence" value="ECO:0007669"/>
    <property type="project" value="TreeGrafter"/>
</dbReference>
<feature type="region of interest" description="Disordered" evidence="5">
    <location>
        <begin position="240"/>
        <end position="262"/>
    </location>
</feature>